<organism evidence="2 3">
    <name type="scientific">Mycobacterium ulcerans str. Harvey</name>
    <dbReference type="NCBI Taxonomy" id="1299332"/>
    <lineage>
        <taxon>Bacteria</taxon>
        <taxon>Bacillati</taxon>
        <taxon>Actinomycetota</taxon>
        <taxon>Actinomycetes</taxon>
        <taxon>Mycobacteriales</taxon>
        <taxon>Mycobacteriaceae</taxon>
        <taxon>Mycobacterium</taxon>
        <taxon>Mycobacterium ulcerans group</taxon>
    </lineage>
</organism>
<gene>
    <name evidence="2" type="ORF">I551_6135</name>
</gene>
<reference evidence="2 3" key="1">
    <citation type="submission" date="2014-01" db="EMBL/GenBank/DDBJ databases">
        <authorList>
            <person name="Dobos K."/>
            <person name="Lenaerts A."/>
            <person name="Ordway D."/>
            <person name="DeGroote M.A."/>
            <person name="Parker T."/>
            <person name="Sizemore C."/>
            <person name="Tallon L.J."/>
            <person name="Sadzewicz L.K."/>
            <person name="Sengamalay N."/>
            <person name="Fraser C.M."/>
            <person name="Hine E."/>
            <person name="Shefchek K.A."/>
            <person name="Das S.P."/>
            <person name="Tettelin H."/>
        </authorList>
    </citation>
    <scope>NUCLEOTIDE SEQUENCE [LARGE SCALE GENOMIC DNA]</scope>
    <source>
        <strain evidence="2 3">Harvey</strain>
    </source>
</reference>
<name>A0ABP3AB16_MYCUL</name>
<evidence type="ECO:0000256" key="1">
    <source>
        <dbReference type="SAM" id="MobiDB-lite"/>
    </source>
</evidence>
<feature type="region of interest" description="Disordered" evidence="1">
    <location>
        <begin position="1"/>
        <end position="67"/>
    </location>
</feature>
<protein>
    <submittedName>
        <fullName evidence="2">Uncharacterized protein</fullName>
    </submittedName>
</protein>
<comment type="caution">
    <text evidence="2">The sequence shown here is derived from an EMBL/GenBank/DDBJ whole genome shotgun (WGS) entry which is preliminary data.</text>
</comment>
<feature type="compositionally biased region" description="Polar residues" evidence="1">
    <location>
        <begin position="33"/>
        <end position="57"/>
    </location>
</feature>
<accession>A0ABP3AB16</accession>
<sequence>MPSKTGAANGLEGYLTQHRRETSHRKPGVIRSESVNDQPTLNSRVSTNWMPQITRPTQADFADRPRR</sequence>
<proteinExistence type="predicted"/>
<keyword evidence="3" id="KW-1185">Reference proteome</keyword>
<evidence type="ECO:0000313" key="3">
    <source>
        <dbReference type="Proteomes" id="UP000020681"/>
    </source>
</evidence>
<evidence type="ECO:0000313" key="2">
    <source>
        <dbReference type="EMBL" id="EUA87460.1"/>
    </source>
</evidence>
<dbReference type="Proteomes" id="UP000020681">
    <property type="component" value="Unassembled WGS sequence"/>
</dbReference>
<dbReference type="EMBL" id="JAOL01000162">
    <property type="protein sequence ID" value="EUA87460.1"/>
    <property type="molecule type" value="Genomic_DNA"/>
</dbReference>